<dbReference type="EMBL" id="QRVM01000079">
    <property type="protein sequence ID" value="RGS44208.1"/>
    <property type="molecule type" value="Genomic_DNA"/>
</dbReference>
<dbReference type="GO" id="GO:0005829">
    <property type="term" value="C:cytosol"/>
    <property type="evidence" value="ECO:0007669"/>
    <property type="project" value="TreeGrafter"/>
</dbReference>
<dbReference type="InterPro" id="IPR045569">
    <property type="entry name" value="Metalloprtase-TldD/E_C"/>
</dbReference>
<dbReference type="Proteomes" id="UP000285274">
    <property type="component" value="Unassembled WGS sequence"/>
</dbReference>
<dbReference type="InterPro" id="IPR051463">
    <property type="entry name" value="Peptidase_U62_metallo"/>
</dbReference>
<proteinExistence type="inferred from homology"/>
<reference evidence="3 4" key="1">
    <citation type="submission" date="2018-08" db="EMBL/GenBank/DDBJ databases">
        <title>A genome reference for cultivated species of the human gut microbiota.</title>
        <authorList>
            <person name="Zou Y."/>
            <person name="Xue W."/>
            <person name="Luo G."/>
        </authorList>
    </citation>
    <scope>NUCLEOTIDE SEQUENCE [LARGE SCALE GENOMIC DNA]</scope>
    <source>
        <strain evidence="3 4">AF22-10AC</strain>
    </source>
</reference>
<comment type="caution">
    <text evidence="3">The sequence shown here is derived from an EMBL/GenBank/DDBJ whole genome shotgun (WGS) entry which is preliminary data.</text>
</comment>
<protein>
    <submittedName>
        <fullName evidence="3">TldD/PmbA family protein</fullName>
    </submittedName>
</protein>
<dbReference type="GO" id="GO:0006508">
    <property type="term" value="P:proteolysis"/>
    <property type="evidence" value="ECO:0007669"/>
    <property type="project" value="InterPro"/>
</dbReference>
<dbReference type="InterPro" id="IPR036059">
    <property type="entry name" value="TldD/PmbA_sf"/>
</dbReference>
<evidence type="ECO:0000313" key="4">
    <source>
        <dbReference type="Proteomes" id="UP000285274"/>
    </source>
</evidence>
<gene>
    <name evidence="3" type="ORF">DWX92_11340</name>
</gene>
<evidence type="ECO:0000259" key="2">
    <source>
        <dbReference type="Pfam" id="PF19289"/>
    </source>
</evidence>
<evidence type="ECO:0000256" key="1">
    <source>
        <dbReference type="ARBA" id="ARBA00005836"/>
    </source>
</evidence>
<dbReference type="Pfam" id="PF19289">
    <property type="entry name" value="PmbA_TldD_3rd"/>
    <property type="match status" value="1"/>
</dbReference>
<comment type="similarity">
    <text evidence="1">Belongs to the peptidase U62 family.</text>
</comment>
<sequence>MGKSKKNSMVISKNRYETISKLQLINGEYSISHTSCGEYLNGLYKIRYHDLEEIENRCVYDISVLKKCVYDISVLKKVKHENIEIGLIKKIYEHYKKIFLKYNISNYEIEIVEEEGFKAFQNERETLIEPIKRYSINFSVYSLVNTLNYERGFGGTIIDKILDLDNQVEELIKVSLTKSSYVKIDGYFPVIFDNEMTGLFAHEIVGHNLEADIWYMNKKLDERFNLGEKVSTSALNIVDNPLLNTESGTYLFDDEGNAPQLTYLIKNGVINHLLTNEKYSKLFNITNTGNARSISTFYKPIIRMSNTYVMQGQSDVKLLFSSIPYGLYFKGTRNSKGGIHPFIESREVYLIKDGKIDCLLNPMSISENALSLLKKVKMVGNDFEIYGGGKGGCGKYNQFPLPVSSGGPHILLEDVLIYNI</sequence>
<feature type="domain" description="Metalloprotease TldD/E C-terminal" evidence="2">
    <location>
        <begin position="186"/>
        <end position="416"/>
    </location>
</feature>
<dbReference type="PANTHER" id="PTHR30624">
    <property type="entry name" value="UNCHARACTERIZED PROTEIN TLDD AND PMBA"/>
    <property type="match status" value="1"/>
</dbReference>
<dbReference type="PANTHER" id="PTHR30624:SF0">
    <property type="entry name" value="METALLOPROTEASE SLR0863"/>
    <property type="match status" value="1"/>
</dbReference>
<dbReference type="SUPFAM" id="SSF111283">
    <property type="entry name" value="Putative modulator of DNA gyrase, PmbA/TldD"/>
    <property type="match status" value="1"/>
</dbReference>
<evidence type="ECO:0000313" key="3">
    <source>
        <dbReference type="EMBL" id="RGS44208.1"/>
    </source>
</evidence>
<accession>A0A412IVX5</accession>
<dbReference type="AlphaFoldDB" id="A0A412IVX5"/>
<organism evidence="3 4">
    <name type="scientific">Holdemanella biformis</name>
    <dbReference type="NCBI Taxonomy" id="1735"/>
    <lineage>
        <taxon>Bacteria</taxon>
        <taxon>Bacillati</taxon>
        <taxon>Bacillota</taxon>
        <taxon>Erysipelotrichia</taxon>
        <taxon>Erysipelotrichales</taxon>
        <taxon>Erysipelotrichaceae</taxon>
        <taxon>Holdemanella</taxon>
    </lineage>
</organism>
<dbReference type="GO" id="GO:0008237">
    <property type="term" value="F:metallopeptidase activity"/>
    <property type="evidence" value="ECO:0007669"/>
    <property type="project" value="InterPro"/>
</dbReference>
<name>A0A412IVX5_9FIRM</name>